<dbReference type="Gene3D" id="1.10.10.60">
    <property type="entry name" value="Homeodomain-like"/>
    <property type="match status" value="1"/>
</dbReference>
<sequence length="195" mass="22815">MSKDIERKILDATLETIAREKISGTRMHLIAEEANMSQSNLHYYFPTKNDLIIALMDDLQKRFSSKRTESIDVKNKSLNENIHGILEEKKDDILNNKKVDYAQFDFWVQGTVNPEIRVKFQKTFEEWRQNIKEVLKHNKVPSNIDSKNAEMLPFIIVSLMMGASMQYLIDEGKFDLDEYFLACEKLVLDFLENMA</sequence>
<accession>A0ABW8TR22</accession>
<dbReference type="Pfam" id="PF00440">
    <property type="entry name" value="TetR_N"/>
    <property type="match status" value="1"/>
</dbReference>
<dbReference type="SUPFAM" id="SSF48498">
    <property type="entry name" value="Tetracyclin repressor-like, C-terminal domain"/>
    <property type="match status" value="1"/>
</dbReference>
<evidence type="ECO:0000313" key="4">
    <source>
        <dbReference type="EMBL" id="MFL0267083.1"/>
    </source>
</evidence>
<name>A0ABW8TR22_9CLOT</name>
<feature type="domain" description="HTH tetR-type" evidence="3">
    <location>
        <begin position="3"/>
        <end position="63"/>
    </location>
</feature>
<dbReference type="InterPro" id="IPR036271">
    <property type="entry name" value="Tet_transcr_reg_TetR-rel_C_sf"/>
</dbReference>
<evidence type="ECO:0000256" key="1">
    <source>
        <dbReference type="ARBA" id="ARBA00023125"/>
    </source>
</evidence>
<dbReference type="InterPro" id="IPR001647">
    <property type="entry name" value="HTH_TetR"/>
</dbReference>
<dbReference type="Gene3D" id="1.10.357.10">
    <property type="entry name" value="Tetracycline Repressor, domain 2"/>
    <property type="match status" value="1"/>
</dbReference>
<gene>
    <name evidence="4" type="ORF">ACJDUH_03125</name>
</gene>
<evidence type="ECO:0000313" key="5">
    <source>
        <dbReference type="Proteomes" id="UP001623661"/>
    </source>
</evidence>
<dbReference type="PROSITE" id="PS50977">
    <property type="entry name" value="HTH_TETR_2"/>
    <property type="match status" value="1"/>
</dbReference>
<evidence type="ECO:0000256" key="2">
    <source>
        <dbReference type="PROSITE-ProRule" id="PRU00335"/>
    </source>
</evidence>
<dbReference type="SUPFAM" id="SSF46689">
    <property type="entry name" value="Homeodomain-like"/>
    <property type="match status" value="1"/>
</dbReference>
<comment type="caution">
    <text evidence="4">The sequence shown here is derived from an EMBL/GenBank/DDBJ whole genome shotgun (WGS) entry which is preliminary data.</text>
</comment>
<protein>
    <submittedName>
        <fullName evidence="4">TetR/AcrR family transcriptional regulator</fullName>
    </submittedName>
</protein>
<proteinExistence type="predicted"/>
<dbReference type="EMBL" id="JBJHZY010000001">
    <property type="protein sequence ID" value="MFL0267083.1"/>
    <property type="molecule type" value="Genomic_DNA"/>
</dbReference>
<reference evidence="4 5" key="1">
    <citation type="submission" date="2024-11" db="EMBL/GenBank/DDBJ databases">
        <authorList>
            <person name="Heng Y.C."/>
            <person name="Lim A.C.H."/>
            <person name="Lee J.K.Y."/>
            <person name="Kittelmann S."/>
        </authorList>
    </citation>
    <scope>NUCLEOTIDE SEQUENCE [LARGE SCALE GENOMIC DNA]</scope>
    <source>
        <strain evidence="4 5">WILCCON 0202</strain>
    </source>
</reference>
<dbReference type="RefSeq" id="WP_406763692.1">
    <property type="nucleotide sequence ID" value="NZ_JBJHZY010000001.1"/>
</dbReference>
<dbReference type="Proteomes" id="UP001623661">
    <property type="component" value="Unassembled WGS sequence"/>
</dbReference>
<keyword evidence="5" id="KW-1185">Reference proteome</keyword>
<keyword evidence="1 2" id="KW-0238">DNA-binding</keyword>
<feature type="DNA-binding region" description="H-T-H motif" evidence="2">
    <location>
        <begin position="26"/>
        <end position="45"/>
    </location>
</feature>
<evidence type="ECO:0000259" key="3">
    <source>
        <dbReference type="PROSITE" id="PS50977"/>
    </source>
</evidence>
<dbReference type="InterPro" id="IPR009057">
    <property type="entry name" value="Homeodomain-like_sf"/>
</dbReference>
<organism evidence="4 5">
    <name type="scientific">Candidatus Clostridium radicumherbarum</name>
    <dbReference type="NCBI Taxonomy" id="3381662"/>
    <lineage>
        <taxon>Bacteria</taxon>
        <taxon>Bacillati</taxon>
        <taxon>Bacillota</taxon>
        <taxon>Clostridia</taxon>
        <taxon>Eubacteriales</taxon>
        <taxon>Clostridiaceae</taxon>
        <taxon>Clostridium</taxon>
    </lineage>
</organism>